<dbReference type="Gene3D" id="4.10.280.10">
    <property type="entry name" value="Helix-loop-helix DNA-binding domain"/>
    <property type="match status" value="1"/>
</dbReference>
<comment type="subcellular location">
    <subcellularLocation>
        <location evidence="1">Nucleus</location>
    </subcellularLocation>
</comment>
<keyword evidence="4" id="KW-0238">DNA-binding</keyword>
<dbReference type="FunFam" id="4.10.280.10:FF:000032">
    <property type="entry name" value="Transcription factor bHLH123 family"/>
    <property type="match status" value="1"/>
</dbReference>
<feature type="domain" description="BHLH" evidence="8">
    <location>
        <begin position="353"/>
        <end position="402"/>
    </location>
</feature>
<dbReference type="EMBL" id="JAYMYQ010000009">
    <property type="protein sequence ID" value="KAK7312931.1"/>
    <property type="molecule type" value="Genomic_DNA"/>
</dbReference>
<evidence type="ECO:0000256" key="3">
    <source>
        <dbReference type="ARBA" id="ARBA00023015"/>
    </source>
</evidence>
<evidence type="ECO:0000313" key="9">
    <source>
        <dbReference type="EMBL" id="KAK7312931.1"/>
    </source>
</evidence>
<evidence type="ECO:0000256" key="4">
    <source>
        <dbReference type="ARBA" id="ARBA00023125"/>
    </source>
</evidence>
<keyword evidence="5" id="KW-0804">Transcription</keyword>
<dbReference type="CDD" id="cd11393">
    <property type="entry name" value="bHLH_AtbHLH_like"/>
    <property type="match status" value="1"/>
</dbReference>
<dbReference type="SUPFAM" id="SSF47459">
    <property type="entry name" value="HLH, helix-loop-helix DNA-binding domain"/>
    <property type="match status" value="1"/>
</dbReference>
<feature type="region of interest" description="Disordered" evidence="7">
    <location>
        <begin position="335"/>
        <end position="359"/>
    </location>
</feature>
<evidence type="ECO:0000313" key="10">
    <source>
        <dbReference type="Proteomes" id="UP001367508"/>
    </source>
</evidence>
<dbReference type="PROSITE" id="PS50888">
    <property type="entry name" value="BHLH"/>
    <property type="match status" value="1"/>
</dbReference>
<dbReference type="GO" id="GO:0005634">
    <property type="term" value="C:nucleus"/>
    <property type="evidence" value="ECO:0007669"/>
    <property type="project" value="UniProtKB-SubCell"/>
</dbReference>
<dbReference type="AlphaFoldDB" id="A0AAN9KA98"/>
<dbReference type="GO" id="GO:0046983">
    <property type="term" value="F:protein dimerization activity"/>
    <property type="evidence" value="ECO:0007669"/>
    <property type="project" value="InterPro"/>
</dbReference>
<keyword evidence="6" id="KW-0539">Nucleus</keyword>
<evidence type="ECO:0000256" key="5">
    <source>
        <dbReference type="ARBA" id="ARBA00023163"/>
    </source>
</evidence>
<comment type="subunit">
    <text evidence="2">Homodimer.</text>
</comment>
<name>A0AAN9KA98_CANGL</name>
<dbReference type="PANTHER" id="PTHR16223:SF46">
    <property type="entry name" value="TRANSCRIPTION FACTOR BHLH123"/>
    <property type="match status" value="1"/>
</dbReference>
<feature type="region of interest" description="Disordered" evidence="7">
    <location>
        <begin position="417"/>
        <end position="436"/>
    </location>
</feature>
<evidence type="ECO:0000259" key="8">
    <source>
        <dbReference type="PROSITE" id="PS50888"/>
    </source>
</evidence>
<accession>A0AAN9KA98</accession>
<evidence type="ECO:0000256" key="7">
    <source>
        <dbReference type="SAM" id="MobiDB-lite"/>
    </source>
</evidence>
<dbReference type="InterPro" id="IPR011598">
    <property type="entry name" value="bHLH_dom"/>
</dbReference>
<reference evidence="9 10" key="1">
    <citation type="submission" date="2024-01" db="EMBL/GenBank/DDBJ databases">
        <title>The genomes of 5 underutilized Papilionoideae crops provide insights into root nodulation and disease resistanc.</title>
        <authorList>
            <person name="Jiang F."/>
        </authorList>
    </citation>
    <scope>NUCLEOTIDE SEQUENCE [LARGE SCALE GENOMIC DNA]</scope>
    <source>
        <strain evidence="9">LVBAO_FW01</strain>
        <tissue evidence="9">Leaves</tissue>
    </source>
</reference>
<comment type="caution">
    <text evidence="9">The sequence shown here is derived from an EMBL/GenBank/DDBJ whole genome shotgun (WGS) entry which is preliminary data.</text>
</comment>
<dbReference type="SMART" id="SM00353">
    <property type="entry name" value="HLH"/>
    <property type="match status" value="1"/>
</dbReference>
<keyword evidence="3" id="KW-0805">Transcription regulation</keyword>
<dbReference type="InterPro" id="IPR045239">
    <property type="entry name" value="bHLH95_bHLH"/>
</dbReference>
<evidence type="ECO:0000256" key="1">
    <source>
        <dbReference type="ARBA" id="ARBA00004123"/>
    </source>
</evidence>
<organism evidence="9 10">
    <name type="scientific">Canavalia gladiata</name>
    <name type="common">Sword bean</name>
    <name type="synonym">Dolichos gladiatus</name>
    <dbReference type="NCBI Taxonomy" id="3824"/>
    <lineage>
        <taxon>Eukaryota</taxon>
        <taxon>Viridiplantae</taxon>
        <taxon>Streptophyta</taxon>
        <taxon>Embryophyta</taxon>
        <taxon>Tracheophyta</taxon>
        <taxon>Spermatophyta</taxon>
        <taxon>Magnoliopsida</taxon>
        <taxon>eudicotyledons</taxon>
        <taxon>Gunneridae</taxon>
        <taxon>Pentapetalae</taxon>
        <taxon>rosids</taxon>
        <taxon>fabids</taxon>
        <taxon>Fabales</taxon>
        <taxon>Fabaceae</taxon>
        <taxon>Papilionoideae</taxon>
        <taxon>50 kb inversion clade</taxon>
        <taxon>NPAAA clade</taxon>
        <taxon>indigoferoid/millettioid clade</taxon>
        <taxon>Phaseoleae</taxon>
        <taxon>Canavalia</taxon>
    </lineage>
</organism>
<dbReference type="GO" id="GO:0000978">
    <property type="term" value="F:RNA polymerase II cis-regulatory region sequence-specific DNA binding"/>
    <property type="evidence" value="ECO:0007669"/>
    <property type="project" value="TreeGrafter"/>
</dbReference>
<dbReference type="GO" id="GO:0000981">
    <property type="term" value="F:DNA-binding transcription factor activity, RNA polymerase II-specific"/>
    <property type="evidence" value="ECO:0007669"/>
    <property type="project" value="TreeGrafter"/>
</dbReference>
<dbReference type="Proteomes" id="UP001367508">
    <property type="component" value="Unassembled WGS sequence"/>
</dbReference>
<sequence length="473" mass="51803">MSDDQFQASGNWWESARNVRFESGESQSTSSGLTNVGNFAWQHEMVQEIKARSSSMDNSVSGGSSLVFHDTQHHKQQQLQPHDSATSSNDPNLHMMGLGLSSQAMDWNQASLMRGEKGSEGSFRSMLQENLSSTSTNFQQETGNNNNIGLSPHVQVHWRPEKLFSADSSTNEFKRGFSLDQTQFSPQYSSGDSTVTSQGLPCTFQMDYVGNPSSILQGLLAPESNNQPQQSGGGGGAVSMPINFPYSAASYGLSSNIELVPSWSKVPQFLRASPPKQPPNNNQLHFTNNAPFWNANNSEAAIKDARSTFIPSLQPPFSTSNFDVQSKNICEVRESGGVVKKSGSEAAPKRPRNETQSPLPAFKVRKEKMGDRITALQQLVSPFGKTDTASVLSEAIEYIKFLHEQVTVLSTPYMKSGAPVQHQQSSGKSKECEGPKQDLRSRGLCLVPVSSTFPVTHEPTVEYWTPTFGGTYR</sequence>
<dbReference type="PANTHER" id="PTHR16223">
    <property type="entry name" value="TRANSCRIPTION FACTOR BHLH83-RELATED"/>
    <property type="match status" value="1"/>
</dbReference>
<dbReference type="InterPro" id="IPR045843">
    <property type="entry name" value="IND-like"/>
</dbReference>
<evidence type="ECO:0000256" key="2">
    <source>
        <dbReference type="ARBA" id="ARBA00011738"/>
    </source>
</evidence>
<evidence type="ECO:0000256" key="6">
    <source>
        <dbReference type="ARBA" id="ARBA00023242"/>
    </source>
</evidence>
<feature type="region of interest" description="Disordered" evidence="7">
    <location>
        <begin position="71"/>
        <end position="97"/>
    </location>
</feature>
<keyword evidence="10" id="KW-1185">Reference proteome</keyword>
<dbReference type="InterPro" id="IPR036638">
    <property type="entry name" value="HLH_DNA-bd_sf"/>
</dbReference>
<feature type="compositionally biased region" description="Polar residues" evidence="7">
    <location>
        <begin position="77"/>
        <end position="91"/>
    </location>
</feature>
<proteinExistence type="predicted"/>
<protein>
    <recommendedName>
        <fullName evidence="8">BHLH domain-containing protein</fullName>
    </recommendedName>
</protein>
<gene>
    <name evidence="9" type="ORF">VNO77_37192</name>
</gene>